<keyword evidence="2" id="KW-0240">DNA-directed RNA polymerase</keyword>
<dbReference type="Gene3D" id="1.10.150.390">
    <property type="match status" value="1"/>
</dbReference>
<dbReference type="HAMAP" id="MF_01324">
    <property type="entry name" value="RNApol_bact_RpoC2"/>
    <property type="match status" value="1"/>
</dbReference>
<name>A0A6N0GXE1_ZYGCR</name>
<dbReference type="InterPro" id="IPR007081">
    <property type="entry name" value="RNA_pol_Rpb1_5"/>
</dbReference>
<dbReference type="AlphaFoldDB" id="A0A6N0GXE1"/>
<geneLocation type="plastid" evidence="8"/>
<sequence>MAELKNQIFYNQVMDKSAIKHLIVRLVACLGRVCTAHILDQLKTLGFQYSTQTGISLGIDDLLASPLKNWILQDAENEANVSQEYCRHGCIHAVERLRQIVETWHTTSEFLKREMTVSFNMLDGFNPVHMMSFSGARGNVSQVHQLVGMRGLISDPQGNIIDLPIQSNLREGLSLTEYIISCYGARKGVVDTAIRTADAGYLTRRLVQVAQHVVIRNIDCNTTEGIVLRSIRTRQGNASLAQESRIIGRVLAKPLFSGERCIAMRNQDIGPDLAVKLAIIYPKPILVRSPITCKTTNWVCQLCYGWGVNQGKMVAIGEAIGVVAGQSIGEPGTQLTLRTFHTGGVFTGDIAHHLRAPFNGIACFETDNCQPTRNRHGRLVWKCLQELTITIIGQGKKHLLIVPSHSLLLINTNQYVESKQVIAEVRASIAPLKEKVQRHIYSYLQGEVVDTRSALRLSSVFNDSILPIHQNTNTGHLWIWSGKMSQLSGKQVSTIYTSEDFVQIDITVANKTYLLHNDKRPKRLVTNSILTGNFLDFKQVNSTQTGTVRSVIIQKPDTLRILVLSSLDLLEIKSYDDIPMFRPSLHLHNYEHIFNFKNNSQFNTMIDVKQVNTASSFAINRIMPKLGLGIKSMASATIRYSSSGLFGKLATSLQFGSLVENYTANSSENVNPIYNWYYINEYTNRHHISQILRMLLPTKFHHYIAFCLSNTQKEVAQFGKLVSKGTILQTNKQLSESGKIISIFKNKIIFRLSQPYLLALGTIIHPDCYDIIDRGDIVITMMYEQLRTTDIIQGLPKAEQLLEARSFNEVVLTLENDFVTLTERIARQLRSLSRSYILSSKESTKHSQIDLVNRIQTVYLSQGVRIVDKHIEIIVRQMSSKVMLVENGDPLAVSSGGLICLPLPPIGSFVPENWIEIPLSYVIDNHTFLPRELIELTRAHKINSVIQNAVAYKPVLLGITKASLNTSSFISEASFQQTSRVLSKSALQGRVDWIQGLQENVLFGKMIPAGTGCKEIFIQFTYSNIFKTKWATQKQSKLFSNRMFHLYVSDLQAYLRVNFKSSVLPSTNQTQQYNFRTQIRTLPFHTIASIAKP</sequence>
<dbReference type="PANTHER" id="PTHR48443">
    <property type="entry name" value="DNA-DIRECTED RNA POLYMERASE SUBUNIT BETA"/>
    <property type="match status" value="1"/>
</dbReference>
<evidence type="ECO:0000259" key="6">
    <source>
        <dbReference type="Pfam" id="PF04998"/>
    </source>
</evidence>
<evidence type="ECO:0000256" key="1">
    <source>
        <dbReference type="ARBA" id="ARBA00012418"/>
    </source>
</evidence>
<keyword evidence="5" id="KW-0804">Transcription</keyword>
<dbReference type="InterPro" id="IPR042102">
    <property type="entry name" value="RNA_pol_Rpb1_3_sf"/>
</dbReference>
<dbReference type="GO" id="GO:0006351">
    <property type="term" value="P:DNA-templated transcription"/>
    <property type="evidence" value="ECO:0007669"/>
    <property type="project" value="InterPro"/>
</dbReference>
<organism evidence="8">
    <name type="scientific">Zygnema circumcarinatum</name>
    <name type="common">Green alga</name>
    <dbReference type="NCBI Taxonomy" id="35869"/>
    <lineage>
        <taxon>Eukaryota</taxon>
        <taxon>Viridiplantae</taxon>
        <taxon>Streptophyta</taxon>
        <taxon>Zygnematophyceae</taxon>
        <taxon>Zygnematophycidae</taxon>
        <taxon>Zygnematales</taxon>
        <taxon>Zygnemataceae</taxon>
        <taxon>Zygnema</taxon>
    </lineage>
</organism>
<evidence type="ECO:0000259" key="7">
    <source>
        <dbReference type="Pfam" id="PF05000"/>
    </source>
</evidence>
<keyword evidence="3" id="KW-0808">Transferase</keyword>
<dbReference type="EC" id="2.7.7.6" evidence="1"/>
<dbReference type="InterPro" id="IPR012756">
    <property type="entry name" value="DNA-dir_RpoC2_beta_pp"/>
</dbReference>
<evidence type="ECO:0000256" key="5">
    <source>
        <dbReference type="ARBA" id="ARBA00023163"/>
    </source>
</evidence>
<evidence type="ECO:0000256" key="4">
    <source>
        <dbReference type="ARBA" id="ARBA00022695"/>
    </source>
</evidence>
<evidence type="ECO:0000313" key="8">
    <source>
        <dbReference type="EMBL" id="QKQ14645.1"/>
    </source>
</evidence>
<dbReference type="NCBIfam" id="TIGR02388">
    <property type="entry name" value="rpoC2_cyan"/>
    <property type="match status" value="1"/>
</dbReference>
<dbReference type="EMBL" id="MT040697">
    <property type="protein sequence ID" value="QKQ14645.1"/>
    <property type="molecule type" value="Genomic_DNA"/>
</dbReference>
<evidence type="ECO:0000256" key="2">
    <source>
        <dbReference type="ARBA" id="ARBA00022478"/>
    </source>
</evidence>
<feature type="domain" description="RNA polymerase Rpb1" evidence="7">
    <location>
        <begin position="92"/>
        <end position="160"/>
    </location>
</feature>
<dbReference type="Pfam" id="PF05000">
    <property type="entry name" value="RNA_pol_Rpb1_4"/>
    <property type="match status" value="1"/>
</dbReference>
<evidence type="ECO:0000256" key="3">
    <source>
        <dbReference type="ARBA" id="ARBA00022679"/>
    </source>
</evidence>
<feature type="domain" description="RNA polymerase Rpb1" evidence="6">
    <location>
        <begin position="172"/>
        <end position="890"/>
    </location>
</feature>
<keyword evidence="8" id="KW-0934">Plastid</keyword>
<dbReference type="InterPro" id="IPR007083">
    <property type="entry name" value="RNA_pol_Rpb1_4"/>
</dbReference>
<keyword evidence="4" id="KW-0548">Nucleotidyltransferase</keyword>
<dbReference type="CDD" id="cd02655">
    <property type="entry name" value="RNAP_beta'_C"/>
    <property type="match status" value="1"/>
</dbReference>
<dbReference type="GO" id="GO:0003677">
    <property type="term" value="F:DNA binding"/>
    <property type="evidence" value="ECO:0007669"/>
    <property type="project" value="InterPro"/>
</dbReference>
<dbReference type="InterPro" id="IPR038120">
    <property type="entry name" value="Rpb1_funnel_sf"/>
</dbReference>
<dbReference type="Gene3D" id="1.10.274.100">
    <property type="entry name" value="RNA polymerase Rpb1, domain 3"/>
    <property type="match status" value="1"/>
</dbReference>
<dbReference type="Pfam" id="PF04998">
    <property type="entry name" value="RNA_pol_Rpb1_5"/>
    <property type="match status" value="1"/>
</dbReference>
<reference evidence="8" key="1">
    <citation type="journal article" date="2020" name="J. Exp. Bot.">
        <title>Zygnema circumcarinatum UTEX 1559 chloroplast and mitochondrial genomes provide insight into land plant evolution.</title>
        <authorList>
            <person name="Orton L.M."/>
            <person name="Fitzek E."/>
            <person name="Feng X."/>
            <person name="Grayburn W.S."/>
            <person name="Mower J.P."/>
            <person name="Liu K."/>
            <person name="Zhang C."/>
            <person name="Duvall M.R."/>
            <person name="Yin Y."/>
        </authorList>
    </citation>
    <scope>NUCLEOTIDE SEQUENCE</scope>
    <source>
        <strain evidence="8">UTEX 1559 mating type +</strain>
    </source>
</reference>
<dbReference type="GO" id="GO:0003899">
    <property type="term" value="F:DNA-directed RNA polymerase activity"/>
    <property type="evidence" value="ECO:0007669"/>
    <property type="project" value="UniProtKB-EC"/>
</dbReference>
<proteinExistence type="inferred from homology"/>
<dbReference type="Gene3D" id="1.10.1790.20">
    <property type="match status" value="1"/>
</dbReference>
<dbReference type="Gene3D" id="1.10.132.30">
    <property type="match status" value="1"/>
</dbReference>
<dbReference type="GO" id="GO:0000428">
    <property type="term" value="C:DNA-directed RNA polymerase complex"/>
    <property type="evidence" value="ECO:0007669"/>
    <property type="project" value="UniProtKB-KW"/>
</dbReference>
<accession>A0A6N0GXE1</accession>
<dbReference type="SUPFAM" id="SSF64484">
    <property type="entry name" value="beta and beta-prime subunits of DNA dependent RNA-polymerase"/>
    <property type="match status" value="1"/>
</dbReference>
<protein>
    <recommendedName>
        <fullName evidence="1">DNA-directed RNA polymerase</fullName>
        <ecNumber evidence="1">2.7.7.6</ecNumber>
    </recommendedName>
</protein>
<gene>
    <name evidence="8" type="primary">rpoC2</name>
</gene>
<dbReference type="PANTHER" id="PTHR48443:SF1">
    <property type="entry name" value="DNA-DIRECTED RNA POLYMERASE SUBUNIT BETA"/>
    <property type="match status" value="1"/>
</dbReference>